<sequence>MEYQLEMEARKLIMILRHEIHQLHPLNRSPEMAYVVDRVAGDMDNELPHGPEFDRQLFRFAQKIDFILSTQSIQLSQLGRDAIDDIRRLANGEPLGKPEPERRGIQRFFAHLFGCN</sequence>
<evidence type="ECO:0000313" key="1">
    <source>
        <dbReference type="EMBL" id="GAN35533.1"/>
    </source>
</evidence>
<evidence type="ECO:0000313" key="2">
    <source>
        <dbReference type="Proteomes" id="UP000032552"/>
    </source>
</evidence>
<dbReference type="GeneID" id="57090978"/>
<gene>
    <name evidence="1" type="ORF">LC0644_0122</name>
</gene>
<dbReference type="AlphaFoldDB" id="A0A0C9QA14"/>
<dbReference type="Proteomes" id="UP000032552">
    <property type="component" value="Unassembled WGS sequence"/>
</dbReference>
<dbReference type="EMBL" id="BAYM01000009">
    <property type="protein sequence ID" value="GAN35533.1"/>
    <property type="molecule type" value="Genomic_DNA"/>
</dbReference>
<reference evidence="2" key="1">
    <citation type="submission" date="2014-05" db="EMBL/GenBank/DDBJ databases">
        <title>Whole genome sequencing of Lactobacillus casei NRIC0644.</title>
        <authorList>
            <person name="Atarashi H."/>
            <person name="Yoshida Y."/>
            <person name="Fujimura S."/>
            <person name="Tanaka N."/>
            <person name="Shiwa Y."/>
            <person name="Yoshikawa H."/>
            <person name="Okada S."/>
            <person name="Nakagawa J."/>
        </authorList>
    </citation>
    <scope>NUCLEOTIDE SEQUENCE [LARGE SCALE GENOMIC DNA]</scope>
    <source>
        <strain evidence="2">NRIC0644</strain>
    </source>
</reference>
<dbReference type="RefSeq" id="WP_003567340.1">
    <property type="nucleotide sequence ID" value="NZ_BAYM01000009.1"/>
</dbReference>
<comment type="caution">
    <text evidence="1">The sequence shown here is derived from an EMBL/GenBank/DDBJ whole genome shotgun (WGS) entry which is preliminary data.</text>
</comment>
<organism evidence="1 2">
    <name type="scientific">Lacticaseibacillus paracasei NRIC 0644</name>
    <dbReference type="NCBI Taxonomy" id="1435038"/>
    <lineage>
        <taxon>Bacteria</taxon>
        <taxon>Bacillati</taxon>
        <taxon>Bacillota</taxon>
        <taxon>Bacilli</taxon>
        <taxon>Lactobacillales</taxon>
        <taxon>Lactobacillaceae</taxon>
        <taxon>Lacticaseibacillus</taxon>
    </lineage>
</organism>
<accession>A0A0C9QA14</accession>
<name>A0A0C9QA14_LACPA</name>
<proteinExistence type="predicted"/>
<protein>
    <submittedName>
        <fullName evidence="1">Uncharacterized protein</fullName>
    </submittedName>
</protein>